<comment type="caution">
    <text evidence="1">The sequence shown here is derived from an EMBL/GenBank/DDBJ whole genome shotgun (WGS) entry which is preliminary data.</text>
</comment>
<evidence type="ECO:0000313" key="1">
    <source>
        <dbReference type="EMBL" id="KAK1770842.1"/>
    </source>
</evidence>
<dbReference type="PROSITE" id="PS51257">
    <property type="entry name" value="PROKAR_LIPOPROTEIN"/>
    <property type="match status" value="1"/>
</dbReference>
<evidence type="ECO:0000313" key="2">
    <source>
        <dbReference type="Proteomes" id="UP001244011"/>
    </source>
</evidence>
<protein>
    <submittedName>
        <fullName evidence="1">Uncharacterized protein</fullName>
    </submittedName>
</protein>
<organism evidence="1 2">
    <name type="scientific">Phialemonium atrogriseum</name>
    <dbReference type="NCBI Taxonomy" id="1093897"/>
    <lineage>
        <taxon>Eukaryota</taxon>
        <taxon>Fungi</taxon>
        <taxon>Dikarya</taxon>
        <taxon>Ascomycota</taxon>
        <taxon>Pezizomycotina</taxon>
        <taxon>Sordariomycetes</taxon>
        <taxon>Sordariomycetidae</taxon>
        <taxon>Cephalothecales</taxon>
        <taxon>Cephalothecaceae</taxon>
        <taxon>Phialemonium</taxon>
    </lineage>
</organism>
<proteinExistence type="predicted"/>
<dbReference type="GeneID" id="85315110"/>
<dbReference type="RefSeq" id="XP_060287055.1">
    <property type="nucleotide sequence ID" value="XM_060431923.1"/>
</dbReference>
<dbReference type="AlphaFoldDB" id="A0AAJ0C8U3"/>
<reference evidence="1" key="1">
    <citation type="submission" date="2023-06" db="EMBL/GenBank/DDBJ databases">
        <title>Genome-scale phylogeny and comparative genomics of the fungal order Sordariales.</title>
        <authorList>
            <consortium name="Lawrence Berkeley National Laboratory"/>
            <person name="Hensen N."/>
            <person name="Bonometti L."/>
            <person name="Westerberg I."/>
            <person name="Brannstrom I.O."/>
            <person name="Guillou S."/>
            <person name="Cros-Aarteil S."/>
            <person name="Calhoun S."/>
            <person name="Haridas S."/>
            <person name="Kuo A."/>
            <person name="Mondo S."/>
            <person name="Pangilinan J."/>
            <person name="Riley R."/>
            <person name="Labutti K."/>
            <person name="Andreopoulos B."/>
            <person name="Lipzen A."/>
            <person name="Chen C."/>
            <person name="Yanf M."/>
            <person name="Daum C."/>
            <person name="Ng V."/>
            <person name="Clum A."/>
            <person name="Steindorff A."/>
            <person name="Ohm R."/>
            <person name="Martin F."/>
            <person name="Silar P."/>
            <person name="Natvig D."/>
            <person name="Lalanne C."/>
            <person name="Gautier V."/>
            <person name="Ament-Velasquez S.L."/>
            <person name="Kruys A."/>
            <person name="Hutchinson M.I."/>
            <person name="Powell A.J."/>
            <person name="Barry K."/>
            <person name="Miller A.N."/>
            <person name="Grigoriev I.V."/>
            <person name="Debuchy R."/>
            <person name="Gladieux P."/>
            <person name="Thoren M.H."/>
            <person name="Johannesson H."/>
        </authorList>
    </citation>
    <scope>NUCLEOTIDE SEQUENCE</scope>
    <source>
        <strain evidence="1">8032-3</strain>
    </source>
</reference>
<dbReference type="Proteomes" id="UP001244011">
    <property type="component" value="Unassembled WGS sequence"/>
</dbReference>
<dbReference type="EMBL" id="MU838999">
    <property type="protein sequence ID" value="KAK1770842.1"/>
    <property type="molecule type" value="Genomic_DNA"/>
</dbReference>
<gene>
    <name evidence="1" type="ORF">QBC33DRAFT_597313</name>
</gene>
<accession>A0AAJ0C8U3</accession>
<keyword evidence="2" id="KW-1185">Reference proteome</keyword>
<sequence>MLCRRPSTSSIVVAACGLVSIREAFPEPRPNLFQRDFQWLKVNGENLEVKALCIWDTAVDKKGKGPQDPKVPWPGCRVSIDISYHKEDFVETKWWKNECTSHFHVDIPQDKTKASLLETPKNFERFMYRQYDIKICKIGSDDDRANHGGR</sequence>
<name>A0AAJ0C8U3_9PEZI</name>